<sequence>MSIRYWYDQTDHKIIVIHCASGKTKEITNLSRIKRFCEAQATTLEECKQVQFGEDRLGLFKRWKLWKVK</sequence>
<name>A0A7W1XRG4_9BACL</name>
<organism evidence="1 2">
    <name type="scientific">Thermoactinomyces mirandus</name>
    <dbReference type="NCBI Taxonomy" id="2756294"/>
    <lineage>
        <taxon>Bacteria</taxon>
        <taxon>Bacillati</taxon>
        <taxon>Bacillota</taxon>
        <taxon>Bacilli</taxon>
        <taxon>Bacillales</taxon>
        <taxon>Thermoactinomycetaceae</taxon>
        <taxon>Thermoactinomyces</taxon>
    </lineage>
</organism>
<protein>
    <submittedName>
        <fullName evidence="1">Uncharacterized protein</fullName>
    </submittedName>
</protein>
<dbReference type="Proteomes" id="UP000538292">
    <property type="component" value="Unassembled WGS sequence"/>
</dbReference>
<reference evidence="1 2" key="1">
    <citation type="submission" date="2020-07" db="EMBL/GenBank/DDBJ databases">
        <title>Thermoactinomyces phylogeny.</title>
        <authorList>
            <person name="Dunlap C."/>
        </authorList>
    </citation>
    <scope>NUCLEOTIDE SEQUENCE [LARGE SCALE GENOMIC DNA]</scope>
    <source>
        <strain evidence="1 2">AMNI-1</strain>
    </source>
</reference>
<gene>
    <name evidence="1" type="ORF">H2C83_06400</name>
</gene>
<proteinExistence type="predicted"/>
<dbReference type="EMBL" id="JACEOL010000020">
    <property type="protein sequence ID" value="MBA4601953.1"/>
    <property type="molecule type" value="Genomic_DNA"/>
</dbReference>
<evidence type="ECO:0000313" key="1">
    <source>
        <dbReference type="EMBL" id="MBA4601953.1"/>
    </source>
</evidence>
<comment type="caution">
    <text evidence="1">The sequence shown here is derived from an EMBL/GenBank/DDBJ whole genome shotgun (WGS) entry which is preliminary data.</text>
</comment>
<accession>A0A7W1XRG4</accession>
<dbReference type="RefSeq" id="WP_181738973.1">
    <property type="nucleotide sequence ID" value="NZ_JACEOL010000020.1"/>
</dbReference>
<keyword evidence="2" id="KW-1185">Reference proteome</keyword>
<dbReference type="AlphaFoldDB" id="A0A7W1XRG4"/>
<evidence type="ECO:0000313" key="2">
    <source>
        <dbReference type="Proteomes" id="UP000538292"/>
    </source>
</evidence>